<dbReference type="EMBL" id="JBHPON010000002">
    <property type="protein sequence ID" value="MFC6036803.1"/>
    <property type="molecule type" value="Genomic_DNA"/>
</dbReference>
<feature type="transmembrane region" description="Helical" evidence="1">
    <location>
        <begin position="68"/>
        <end position="85"/>
    </location>
</feature>
<proteinExistence type="predicted"/>
<keyword evidence="1" id="KW-0812">Transmembrane</keyword>
<feature type="transmembrane region" description="Helical" evidence="1">
    <location>
        <begin position="40"/>
        <end position="61"/>
    </location>
</feature>
<organism evidence="2 3">
    <name type="scientific">Hyphococcus aureus</name>
    <dbReference type="NCBI Taxonomy" id="2666033"/>
    <lineage>
        <taxon>Bacteria</taxon>
        <taxon>Pseudomonadati</taxon>
        <taxon>Pseudomonadota</taxon>
        <taxon>Alphaproteobacteria</taxon>
        <taxon>Parvularculales</taxon>
        <taxon>Parvularculaceae</taxon>
        <taxon>Hyphococcus</taxon>
    </lineage>
</organism>
<protein>
    <submittedName>
        <fullName evidence="2">Uncharacterized protein</fullName>
    </submittedName>
</protein>
<sequence>MLRSLAAVIVAVIAGLTAAKMVEGGVAGLLGASPGAAPYGVSLLAGWFAGALVAGVLALVIGKRWAPLGMLGAAAIFLAAIITLASYPLPWLLWPGAVAATGLGGYAAIRATGARKEYPAITRKSGLFDE</sequence>
<evidence type="ECO:0000313" key="2">
    <source>
        <dbReference type="EMBL" id="MFC6036803.1"/>
    </source>
</evidence>
<dbReference type="RefSeq" id="WP_379881951.1">
    <property type="nucleotide sequence ID" value="NZ_JBHPON010000002.1"/>
</dbReference>
<accession>A0ABW1L199</accession>
<reference evidence="2 3" key="1">
    <citation type="submission" date="2024-09" db="EMBL/GenBank/DDBJ databases">
        <authorList>
            <person name="Zhang Z.-H."/>
        </authorList>
    </citation>
    <scope>NUCLEOTIDE SEQUENCE [LARGE SCALE GENOMIC DNA]</scope>
    <source>
        <strain evidence="2 3">HHTR114</strain>
    </source>
</reference>
<keyword evidence="3" id="KW-1185">Reference proteome</keyword>
<keyword evidence="1" id="KW-1133">Transmembrane helix</keyword>
<evidence type="ECO:0000313" key="3">
    <source>
        <dbReference type="Proteomes" id="UP001596116"/>
    </source>
</evidence>
<evidence type="ECO:0000256" key="1">
    <source>
        <dbReference type="SAM" id="Phobius"/>
    </source>
</evidence>
<gene>
    <name evidence="2" type="ORF">ACFMB1_14690</name>
</gene>
<comment type="caution">
    <text evidence="2">The sequence shown here is derived from an EMBL/GenBank/DDBJ whole genome shotgun (WGS) entry which is preliminary data.</text>
</comment>
<keyword evidence="1" id="KW-0472">Membrane</keyword>
<feature type="transmembrane region" description="Helical" evidence="1">
    <location>
        <begin position="91"/>
        <end position="109"/>
    </location>
</feature>
<name>A0ABW1L199_9PROT</name>
<dbReference type="Proteomes" id="UP001596116">
    <property type="component" value="Unassembled WGS sequence"/>
</dbReference>